<sequence length="94" mass="9998">MGAFTPSMRETDDELVKLASIFCDTRTGALKEGGDLAIPISQGVISPDDVVADLHDLTRGTHAGRTSSDEITYFKSVGTALEDLAGAITVWQSR</sequence>
<dbReference type="PANTHER" id="PTHR13812:SF19">
    <property type="entry name" value="KETIMINE REDUCTASE MU-CRYSTALLIN"/>
    <property type="match status" value="1"/>
</dbReference>
<dbReference type="Gene3D" id="3.40.50.720">
    <property type="entry name" value="NAD(P)-binding Rossmann-like Domain"/>
    <property type="match status" value="1"/>
</dbReference>
<gene>
    <name evidence="1" type="ORF">UFOPK2648_00933</name>
</gene>
<dbReference type="EMBL" id="CAEZYC010000051">
    <property type="protein sequence ID" value="CAB4711756.1"/>
    <property type="molecule type" value="Genomic_DNA"/>
</dbReference>
<reference evidence="1" key="1">
    <citation type="submission" date="2020-05" db="EMBL/GenBank/DDBJ databases">
        <authorList>
            <person name="Chiriac C."/>
            <person name="Salcher M."/>
            <person name="Ghai R."/>
            <person name="Kavagutti S V."/>
        </authorList>
    </citation>
    <scope>NUCLEOTIDE SEQUENCE</scope>
</reference>
<dbReference type="GO" id="GO:0005737">
    <property type="term" value="C:cytoplasm"/>
    <property type="evidence" value="ECO:0007669"/>
    <property type="project" value="TreeGrafter"/>
</dbReference>
<proteinExistence type="predicted"/>
<protein>
    <submittedName>
        <fullName evidence="1">Unannotated protein</fullName>
    </submittedName>
</protein>
<dbReference type="PANTHER" id="PTHR13812">
    <property type="entry name" value="KETIMINE REDUCTASE MU-CRYSTALLIN"/>
    <property type="match status" value="1"/>
</dbReference>
<dbReference type="SUPFAM" id="SSF51735">
    <property type="entry name" value="NAD(P)-binding Rossmann-fold domains"/>
    <property type="match status" value="1"/>
</dbReference>
<evidence type="ECO:0000313" key="1">
    <source>
        <dbReference type="EMBL" id="CAB4711756.1"/>
    </source>
</evidence>
<dbReference type="Pfam" id="PF02423">
    <property type="entry name" value="OCD_Mu_crystall"/>
    <property type="match status" value="1"/>
</dbReference>
<dbReference type="InterPro" id="IPR036291">
    <property type="entry name" value="NAD(P)-bd_dom_sf"/>
</dbReference>
<accession>A0A6J6QLX1</accession>
<name>A0A6J6QLX1_9ZZZZ</name>
<dbReference type="AlphaFoldDB" id="A0A6J6QLX1"/>
<dbReference type="InterPro" id="IPR003462">
    <property type="entry name" value="ODC_Mu_crystall"/>
</dbReference>
<organism evidence="1">
    <name type="scientific">freshwater metagenome</name>
    <dbReference type="NCBI Taxonomy" id="449393"/>
    <lineage>
        <taxon>unclassified sequences</taxon>
        <taxon>metagenomes</taxon>
        <taxon>ecological metagenomes</taxon>
    </lineage>
</organism>